<sequence>MPYRSELKRPDLKGQFPCSVCGKIFCHSSSLSRHRMQAHFKSYTCSQCNQEISSSETLRSHMFRIHQISRMFMCRCCNWAFADKTSLHIHMQSMVKNNGPGDVYVLARSSTEQGTFKMDMTSDNESINSISSSPMDARESSPAEGLEAKSLMNISTESLGLDLAKSAILGSDRGAVNSLTQSIFPALQERSDLFMSMKPPQVERSSNIQELFSQNWLNSWLANNPLQPNLFDVSNPSLMNLGKLSSLPVSGQRPEGSATADNGPISLLKQIKRDISINTESNEDTSDSGKSDTLENSPCKSSPSFLDSLLNKKISGHGTSVEDFVSSLTKTNKRKARKPQQLKDTENISGADCDGEPKAKIANLTTFVEGIKSKMSKSCQLENHEQHSPAISDSHTCESTQNNSSTHSSNYECTHCKDSQDKIVGLQEENEKVLRKLSQIESGVFQFHKAIKELKDNEMPEETKMQMLSLVEHCVEMYKEDESSESDETLKSEPSIDKIIEHNMPEAYVGSFNLLYNRMNLANLKKWARLESTNAEEEKPDNSAKTIQIKIKHLKHPRNGLSTNGLSILRYYRIKEIDDKYANSMPNYDECTKKIRDNFVSSRSGLDVKMEKLLKSNTAITSRTITDYFIFITQLYLKHGPKLKNMLVHLNPDEKEKAQDIITRFAIRDTEKGLTRAQRMDSISLERLAYVVPPQMLLLTAAKLVSVTKTYTDLKRGSHKVHWTIISPGTIVMIPPKFRYLFQWAVAIYQTGLSIHWVNIRTIPKHYVIKKLYRNFCKITILLDDVMAGDYLIDTKYRYSNFCGIIEYNQTNDGTVASLTKEIIDSITTSPFFEFVKGDVLRFEKDDYFANVLADRDHADHYGKKVEEDSGVIRRLLPLHDLVFDLEVPEIKPYIEEKMKVFVVTGANKGIGLAIICNLLNKVKNTLIYLTARSEDRGTRAVACIYKKFNLQLPYGNILKFHQLDITDKESIEGFISHLNENNQTIHILVNNAGFAFEEGDPTPPLVQAHQTIAVNYYGTKLVTQLLNPMVNNGGKIIFICSSAAKMPQYFSPELISLFDNDSYNMETIDKFIQDYVNYCEPDTRKINGYPLSSYRTSKAAEIAMAIFYSRELANREIKVFACCPGPCKTDLSRHKGHLSIYKGSKTPVYCAIDPNAPDGKFLYLKRVEEWLR</sequence>
<evidence type="ECO:0000313" key="1">
    <source>
        <dbReference type="Proteomes" id="UP000095286"/>
    </source>
</evidence>
<name>A0AC35U7E5_9BILA</name>
<dbReference type="Proteomes" id="UP000095286">
    <property type="component" value="Unplaced"/>
</dbReference>
<evidence type="ECO:0000313" key="2">
    <source>
        <dbReference type="WBParaSite" id="RSKR_0000858200.1"/>
    </source>
</evidence>
<proteinExistence type="predicted"/>
<accession>A0AC35U7E5</accession>
<protein>
    <submittedName>
        <fullName evidence="2">C2H2-type domain-containing protein</fullName>
    </submittedName>
</protein>
<organism evidence="1 2">
    <name type="scientific">Rhabditophanes sp. KR3021</name>
    <dbReference type="NCBI Taxonomy" id="114890"/>
    <lineage>
        <taxon>Eukaryota</taxon>
        <taxon>Metazoa</taxon>
        <taxon>Ecdysozoa</taxon>
        <taxon>Nematoda</taxon>
        <taxon>Chromadorea</taxon>
        <taxon>Rhabditida</taxon>
        <taxon>Tylenchina</taxon>
        <taxon>Panagrolaimomorpha</taxon>
        <taxon>Strongyloidoidea</taxon>
        <taxon>Alloionematidae</taxon>
        <taxon>Rhabditophanes</taxon>
    </lineage>
</organism>
<dbReference type="WBParaSite" id="RSKR_0000858200.1">
    <property type="protein sequence ID" value="RSKR_0000858200.1"/>
    <property type="gene ID" value="RSKR_0000858200"/>
</dbReference>
<reference evidence="2" key="1">
    <citation type="submission" date="2016-11" db="UniProtKB">
        <authorList>
            <consortium name="WormBaseParasite"/>
        </authorList>
    </citation>
    <scope>IDENTIFICATION</scope>
    <source>
        <strain evidence="2">KR3021</strain>
    </source>
</reference>